<sequence>MHLNLFMVLASLLLFFTDPGLTDGCYTQGDTWDSIATGASLDDALNELCDRMNGTYDVDTTVRKCLNVGSNRIDAMVYIKKGPGNSINVKTDCPEYGGVKYHIAGPSDDGGQYIEAWVNGDPNHGTSDEC</sequence>
<evidence type="ECO:0000256" key="1">
    <source>
        <dbReference type="SAM" id="SignalP"/>
    </source>
</evidence>
<dbReference type="Proteomes" id="UP001583177">
    <property type="component" value="Unassembled WGS sequence"/>
</dbReference>
<feature type="signal peptide" evidence="1">
    <location>
        <begin position="1"/>
        <end position="22"/>
    </location>
</feature>
<reference evidence="2 3" key="1">
    <citation type="journal article" date="2024" name="IMA Fungus">
        <title>IMA Genome - F19 : A genome assembly and annotation guide to empower mycologists, including annotated draft genome sequences of Ceratocystis pirilliformis, Diaporthe australafricana, Fusarium ophioides, Paecilomyces lecythidis, and Sporothrix stenoceras.</title>
        <authorList>
            <person name="Aylward J."/>
            <person name="Wilson A.M."/>
            <person name="Visagie C.M."/>
            <person name="Spraker J."/>
            <person name="Barnes I."/>
            <person name="Buitendag C."/>
            <person name="Ceriani C."/>
            <person name="Del Mar Angel L."/>
            <person name="du Plessis D."/>
            <person name="Fuchs T."/>
            <person name="Gasser K."/>
            <person name="Kramer D."/>
            <person name="Li W."/>
            <person name="Munsamy K."/>
            <person name="Piso A."/>
            <person name="Price J.L."/>
            <person name="Sonnekus B."/>
            <person name="Thomas C."/>
            <person name="van der Nest A."/>
            <person name="van Dijk A."/>
            <person name="van Heerden A."/>
            <person name="van Vuuren N."/>
            <person name="Yilmaz N."/>
            <person name="Duong T.A."/>
            <person name="van der Merwe N.A."/>
            <person name="Wingfield M.J."/>
            <person name="Wingfield B.D."/>
        </authorList>
    </citation>
    <scope>NUCLEOTIDE SEQUENCE [LARGE SCALE GENOMIC DNA]</scope>
    <source>
        <strain evidence="2 3">CMW 18300</strain>
    </source>
</reference>
<gene>
    <name evidence="2" type="ORF">Daus18300_009829</name>
</gene>
<keyword evidence="1" id="KW-0732">Signal</keyword>
<evidence type="ECO:0000313" key="3">
    <source>
        <dbReference type="Proteomes" id="UP001583177"/>
    </source>
</evidence>
<organism evidence="2 3">
    <name type="scientific">Diaporthe australafricana</name>
    <dbReference type="NCBI Taxonomy" id="127596"/>
    <lineage>
        <taxon>Eukaryota</taxon>
        <taxon>Fungi</taxon>
        <taxon>Dikarya</taxon>
        <taxon>Ascomycota</taxon>
        <taxon>Pezizomycotina</taxon>
        <taxon>Sordariomycetes</taxon>
        <taxon>Sordariomycetidae</taxon>
        <taxon>Diaporthales</taxon>
        <taxon>Diaporthaceae</taxon>
        <taxon>Diaporthe</taxon>
    </lineage>
</organism>
<feature type="chain" id="PRO_5045909937" evidence="1">
    <location>
        <begin position="23"/>
        <end position="130"/>
    </location>
</feature>
<evidence type="ECO:0000313" key="2">
    <source>
        <dbReference type="EMBL" id="KAL1858831.1"/>
    </source>
</evidence>
<keyword evidence="3" id="KW-1185">Reference proteome</keyword>
<comment type="caution">
    <text evidence="2">The sequence shown here is derived from an EMBL/GenBank/DDBJ whole genome shotgun (WGS) entry which is preliminary data.</text>
</comment>
<name>A0ABR3WCV9_9PEZI</name>
<accession>A0ABR3WCV9</accession>
<protein>
    <submittedName>
        <fullName evidence="2">Uncharacterized protein</fullName>
    </submittedName>
</protein>
<proteinExistence type="predicted"/>
<dbReference type="EMBL" id="JAWRVE010000103">
    <property type="protein sequence ID" value="KAL1858831.1"/>
    <property type="molecule type" value="Genomic_DNA"/>
</dbReference>